<comment type="subunit">
    <text evidence="4">Homodimer.</text>
</comment>
<dbReference type="CDD" id="cd02570">
    <property type="entry name" value="PseudoU_synth_EcTruA"/>
    <property type="match status" value="1"/>
</dbReference>
<gene>
    <name evidence="4" type="primary">truA</name>
    <name evidence="9" type="ORF">SPV1_05093</name>
</gene>
<dbReference type="HAMAP" id="MF_00171">
    <property type="entry name" value="TruA"/>
    <property type="match status" value="1"/>
</dbReference>
<proteinExistence type="inferred from homology"/>
<dbReference type="InterPro" id="IPR020095">
    <property type="entry name" value="PsdUridine_synth_TruA_C"/>
</dbReference>
<dbReference type="NCBIfam" id="TIGR00071">
    <property type="entry name" value="hisT_truA"/>
    <property type="match status" value="1"/>
</dbReference>
<name>Q0F2X2_9PROT</name>
<accession>Q0F2X2</accession>
<dbReference type="GO" id="GO:0003723">
    <property type="term" value="F:RNA binding"/>
    <property type="evidence" value="ECO:0007669"/>
    <property type="project" value="InterPro"/>
</dbReference>
<comment type="caution">
    <text evidence="9">The sequence shown here is derived from an EMBL/GenBank/DDBJ whole genome shotgun (WGS) entry which is preliminary data.</text>
</comment>
<dbReference type="EMBL" id="AATS01000001">
    <property type="protein sequence ID" value="EAU56169.1"/>
    <property type="molecule type" value="Genomic_DNA"/>
</dbReference>
<dbReference type="InterPro" id="IPR020103">
    <property type="entry name" value="PsdUridine_synth_cat_dom_sf"/>
</dbReference>
<feature type="active site" description="Nucleophile" evidence="4 5">
    <location>
        <position position="60"/>
    </location>
</feature>
<feature type="domain" description="Pseudouridine synthase I TruA alpha/beta" evidence="8">
    <location>
        <begin position="15"/>
        <end position="114"/>
    </location>
</feature>
<evidence type="ECO:0000313" key="10">
    <source>
        <dbReference type="Proteomes" id="UP000005297"/>
    </source>
</evidence>
<evidence type="ECO:0000256" key="7">
    <source>
        <dbReference type="RuleBase" id="RU003792"/>
    </source>
</evidence>
<dbReference type="GO" id="GO:0031119">
    <property type="term" value="P:tRNA pseudouridine synthesis"/>
    <property type="evidence" value="ECO:0007669"/>
    <property type="project" value="UniProtKB-UniRule"/>
</dbReference>
<evidence type="ECO:0000259" key="8">
    <source>
        <dbReference type="Pfam" id="PF01416"/>
    </source>
</evidence>
<protein>
    <recommendedName>
        <fullName evidence="4">tRNA pseudouridine synthase A</fullName>
        <ecNumber evidence="4">5.4.99.12</ecNumber>
    </recommendedName>
    <alternativeName>
        <fullName evidence="4">tRNA pseudouridine(38-40) synthase</fullName>
    </alternativeName>
    <alternativeName>
        <fullName evidence="4">tRNA pseudouridylate synthase I</fullName>
    </alternativeName>
    <alternativeName>
        <fullName evidence="4">tRNA-uridine isomerase I</fullName>
    </alternativeName>
</protein>
<dbReference type="PANTHER" id="PTHR11142:SF0">
    <property type="entry name" value="TRNA PSEUDOURIDINE SYNTHASE-LIKE 1"/>
    <property type="match status" value="1"/>
</dbReference>
<comment type="caution">
    <text evidence="4">Lacks conserved residue(s) required for the propagation of feature annotation.</text>
</comment>
<dbReference type="Pfam" id="PF01416">
    <property type="entry name" value="PseudoU_synth_1"/>
    <property type="match status" value="2"/>
</dbReference>
<dbReference type="OrthoDB" id="9811823at2"/>
<feature type="binding site" evidence="4 6">
    <location>
        <position position="121"/>
    </location>
    <ligand>
        <name>substrate</name>
    </ligand>
</feature>
<dbReference type="AlphaFoldDB" id="Q0F2X2"/>
<comment type="catalytic activity">
    <reaction evidence="4 7">
        <text>uridine(38/39/40) in tRNA = pseudouridine(38/39/40) in tRNA</text>
        <dbReference type="Rhea" id="RHEA:22376"/>
        <dbReference type="Rhea" id="RHEA-COMP:10085"/>
        <dbReference type="Rhea" id="RHEA-COMP:10087"/>
        <dbReference type="ChEBI" id="CHEBI:65314"/>
        <dbReference type="ChEBI" id="CHEBI:65315"/>
        <dbReference type="EC" id="5.4.99.12"/>
    </reaction>
</comment>
<keyword evidence="2 4" id="KW-0819">tRNA processing</keyword>
<comment type="function">
    <text evidence="4">Formation of pseudouridine at positions 38, 39 and 40 in the anticodon stem and loop of transfer RNAs.</text>
</comment>
<evidence type="ECO:0000256" key="5">
    <source>
        <dbReference type="PIRSR" id="PIRSR001430-1"/>
    </source>
</evidence>
<dbReference type="InterPro" id="IPR001406">
    <property type="entry name" value="PsdUridine_synth_TruA"/>
</dbReference>
<dbReference type="InParanoid" id="Q0F2X2"/>
<dbReference type="EC" id="5.4.99.12" evidence="4"/>
<dbReference type="GO" id="GO:0160147">
    <property type="term" value="F:tRNA pseudouridine(38-40) synthase activity"/>
    <property type="evidence" value="ECO:0007669"/>
    <property type="project" value="UniProtKB-EC"/>
</dbReference>
<dbReference type="InterPro" id="IPR020094">
    <property type="entry name" value="TruA/RsuA/RluB/E/F_N"/>
</dbReference>
<evidence type="ECO:0000256" key="1">
    <source>
        <dbReference type="ARBA" id="ARBA00009375"/>
    </source>
</evidence>
<dbReference type="InterPro" id="IPR020097">
    <property type="entry name" value="PsdUridine_synth_TruA_a/b_dom"/>
</dbReference>
<dbReference type="Gene3D" id="3.30.70.660">
    <property type="entry name" value="Pseudouridine synthase I, catalytic domain, C-terminal subdomain"/>
    <property type="match status" value="1"/>
</dbReference>
<evidence type="ECO:0000256" key="6">
    <source>
        <dbReference type="PIRSR" id="PIRSR001430-2"/>
    </source>
</evidence>
<evidence type="ECO:0000256" key="2">
    <source>
        <dbReference type="ARBA" id="ARBA00022694"/>
    </source>
</evidence>
<organism evidence="9 10">
    <name type="scientific">Mariprofundus ferrooxydans PV-1</name>
    <dbReference type="NCBI Taxonomy" id="314345"/>
    <lineage>
        <taxon>Bacteria</taxon>
        <taxon>Pseudomonadati</taxon>
        <taxon>Pseudomonadota</taxon>
        <taxon>Candidatius Mariprofundia</taxon>
        <taxon>Mariprofundales</taxon>
        <taxon>Mariprofundaceae</taxon>
        <taxon>Mariprofundus</taxon>
    </lineage>
</organism>
<dbReference type="PIRSF" id="PIRSF001430">
    <property type="entry name" value="tRNA_psdUrid_synth"/>
    <property type="match status" value="1"/>
</dbReference>
<evidence type="ECO:0000256" key="4">
    <source>
        <dbReference type="HAMAP-Rule" id="MF_00171"/>
    </source>
</evidence>
<dbReference type="HOGENOM" id="CLU_014673_0_2_0"/>
<dbReference type="RefSeq" id="WP_009851313.1">
    <property type="nucleotide sequence ID" value="NZ_DS022295.1"/>
</dbReference>
<dbReference type="eggNOG" id="COG0101">
    <property type="taxonomic scope" value="Bacteria"/>
</dbReference>
<comment type="similarity">
    <text evidence="1 4 7">Belongs to the tRNA pseudouridine synthase TruA family.</text>
</comment>
<dbReference type="FunCoup" id="Q0F2X2">
    <property type="interactions" value="472"/>
</dbReference>
<evidence type="ECO:0000313" key="9">
    <source>
        <dbReference type="EMBL" id="EAU56169.1"/>
    </source>
</evidence>
<dbReference type="FunFam" id="3.30.70.580:FF:000001">
    <property type="entry name" value="tRNA pseudouridine synthase A"/>
    <property type="match status" value="1"/>
</dbReference>
<dbReference type="PANTHER" id="PTHR11142">
    <property type="entry name" value="PSEUDOURIDYLATE SYNTHASE"/>
    <property type="match status" value="1"/>
</dbReference>
<evidence type="ECO:0000256" key="3">
    <source>
        <dbReference type="ARBA" id="ARBA00023235"/>
    </source>
</evidence>
<feature type="domain" description="Pseudouridine synthase I TruA alpha/beta" evidence="8">
    <location>
        <begin position="154"/>
        <end position="256"/>
    </location>
</feature>
<sequence length="267" mass="29680">MDMSTGMDHQRIALALEFDGRPFHGWQQQENATSVQACLQDALQAVEGEPLTVVAAGRTDAGVHAEALLVHADVSAARWQRSPRAYLHGCNSHLPDEIRVVGVRAVAADFHARFACRGRSYRYQIWNRNTASALQRWRHWWMPRSLNIEAMQGAAVHCLGRHDFSALRAAGCQAAHAEKHIRSLEIVQHGHCIHIHVSADAFLYHMVRNLVGNLVEVGAGKRSPDDFAALLASRDRQLGAATAPAHGLYFTDAWYDDFYSRDLIGTC</sequence>
<keyword evidence="10" id="KW-1185">Reference proteome</keyword>
<dbReference type="STRING" id="314344.AL013_04755"/>
<dbReference type="SUPFAM" id="SSF55120">
    <property type="entry name" value="Pseudouridine synthase"/>
    <property type="match status" value="1"/>
</dbReference>
<keyword evidence="3 4" id="KW-0413">Isomerase</keyword>
<reference evidence="9 10" key="1">
    <citation type="submission" date="2006-09" db="EMBL/GenBank/DDBJ databases">
        <authorList>
            <person name="Emerson D."/>
            <person name="Ferriera S."/>
            <person name="Johnson J."/>
            <person name="Kravitz S."/>
            <person name="Halpern A."/>
            <person name="Remington K."/>
            <person name="Beeson K."/>
            <person name="Tran B."/>
            <person name="Rogers Y.-H."/>
            <person name="Friedman R."/>
            <person name="Venter J.C."/>
        </authorList>
    </citation>
    <scope>NUCLEOTIDE SEQUENCE [LARGE SCALE GENOMIC DNA]</scope>
    <source>
        <strain evidence="9 10">PV-1</strain>
    </source>
</reference>
<dbReference type="Gene3D" id="3.30.70.580">
    <property type="entry name" value="Pseudouridine synthase I, catalytic domain, N-terminal subdomain"/>
    <property type="match status" value="1"/>
</dbReference>
<dbReference type="Proteomes" id="UP000005297">
    <property type="component" value="Unassembled WGS sequence"/>
</dbReference>